<sequence>MVYMPSAASKENNFE</sequence>
<accession>A0A0E9VK02</accession>
<dbReference type="EMBL" id="GBXM01030256">
    <property type="protein sequence ID" value="JAH78321.1"/>
    <property type="molecule type" value="Transcribed_RNA"/>
</dbReference>
<evidence type="ECO:0000313" key="1">
    <source>
        <dbReference type="EMBL" id="JAH78321.1"/>
    </source>
</evidence>
<proteinExistence type="predicted"/>
<reference evidence="1" key="1">
    <citation type="submission" date="2014-11" db="EMBL/GenBank/DDBJ databases">
        <authorList>
            <person name="Amaro Gonzalez C."/>
        </authorList>
    </citation>
    <scope>NUCLEOTIDE SEQUENCE</scope>
</reference>
<name>A0A0E9VK02_ANGAN</name>
<reference evidence="1" key="2">
    <citation type="journal article" date="2015" name="Fish Shellfish Immunol.">
        <title>Early steps in the European eel (Anguilla anguilla)-Vibrio vulnificus interaction in the gills: Role of the RtxA13 toxin.</title>
        <authorList>
            <person name="Callol A."/>
            <person name="Pajuelo D."/>
            <person name="Ebbesson L."/>
            <person name="Teles M."/>
            <person name="MacKenzie S."/>
            <person name="Amaro C."/>
        </authorList>
    </citation>
    <scope>NUCLEOTIDE SEQUENCE</scope>
</reference>
<organism evidence="1">
    <name type="scientific">Anguilla anguilla</name>
    <name type="common">European freshwater eel</name>
    <name type="synonym">Muraena anguilla</name>
    <dbReference type="NCBI Taxonomy" id="7936"/>
    <lineage>
        <taxon>Eukaryota</taxon>
        <taxon>Metazoa</taxon>
        <taxon>Chordata</taxon>
        <taxon>Craniata</taxon>
        <taxon>Vertebrata</taxon>
        <taxon>Euteleostomi</taxon>
        <taxon>Actinopterygii</taxon>
        <taxon>Neopterygii</taxon>
        <taxon>Teleostei</taxon>
        <taxon>Anguilliformes</taxon>
        <taxon>Anguillidae</taxon>
        <taxon>Anguilla</taxon>
    </lineage>
</organism>
<protein>
    <submittedName>
        <fullName evidence="1">Uncharacterized protein</fullName>
    </submittedName>
</protein>